<dbReference type="Proteomes" id="UP001062846">
    <property type="component" value="Chromosome 8"/>
</dbReference>
<comment type="caution">
    <text evidence="1">The sequence shown here is derived from an EMBL/GenBank/DDBJ whole genome shotgun (WGS) entry which is preliminary data.</text>
</comment>
<keyword evidence="2" id="KW-1185">Reference proteome</keyword>
<evidence type="ECO:0000313" key="2">
    <source>
        <dbReference type="Proteomes" id="UP001062846"/>
    </source>
</evidence>
<accession>A0ACC0MLU3</accession>
<gene>
    <name evidence="1" type="ORF">RHMOL_Rhmol08G0084300</name>
</gene>
<dbReference type="EMBL" id="CM046395">
    <property type="protein sequence ID" value="KAI8541726.1"/>
    <property type="molecule type" value="Genomic_DNA"/>
</dbReference>
<name>A0ACC0MLU3_RHOML</name>
<protein>
    <submittedName>
        <fullName evidence="1">Uncharacterized protein</fullName>
    </submittedName>
</protein>
<reference evidence="1" key="1">
    <citation type="submission" date="2022-02" db="EMBL/GenBank/DDBJ databases">
        <title>Plant Genome Project.</title>
        <authorList>
            <person name="Zhang R.-G."/>
        </authorList>
    </citation>
    <scope>NUCLEOTIDE SEQUENCE</scope>
    <source>
        <strain evidence="1">AT1</strain>
    </source>
</reference>
<proteinExistence type="predicted"/>
<sequence>MDPQHVVRGSEVFVGGLARNITESKIREVFSTCGEIVEVRLIKDQKGELKGFCFVRFATKEAADKAVKEKSGITLEGKKIGVLPSNEQNSLYLGNLRKDWSADEFDKLVHQAFPDVVSIDLAMPFSSGDSAPGQKQQNRGFAIVKFSSHAAAARAHRLGSNSDFILAANCHPAVEWAKDEPDINPEELAKIKIAFVRNLPANADEDYLKKLFEPLGKLDRVVLSKKSRSPVGFVHFAERSDLDNAIKEMNGKTVQGPNGGPSVKLLVEVARPIEKNRKRALDDPQSKPASKMSSHSKILKDEQTLTTFGGLKSGALELKYSLELLSESVTLLYRLFILGDVGLVETWNQTAYMAFWAVAGRSLGDVKEVLNFESNCPQLAFWWVQVENKLVNWLDERSSGYGERKRVKLGCLPYPAEKTKKEREGKNFVEPVVVDPYEAAVISLPVAVKERLLRILRLGIATRFDINVESLTSLRELPESTSITILDQFMLSGAERLNRGEYLSALISRYRVDKLGLNQHALSLARVGDIATKESPLSNISSRVHHSPIDTVGSRAGTTISGYDIYTSRYSSPLSTYPLPSSRLSYGKMEESGQDPLSSSRVSYAKMDESGRDPILSRASYAKMEESGQDPLLSRASYSKINESFPVPLHRTLGSSTSYGKIELESSLFSPVAASDRQPKRNQVRFDPFTGEPYKFDPFTGEPIVPDSLPRQFGSPY</sequence>
<organism evidence="1 2">
    <name type="scientific">Rhododendron molle</name>
    <name type="common">Chinese azalea</name>
    <name type="synonym">Azalea mollis</name>
    <dbReference type="NCBI Taxonomy" id="49168"/>
    <lineage>
        <taxon>Eukaryota</taxon>
        <taxon>Viridiplantae</taxon>
        <taxon>Streptophyta</taxon>
        <taxon>Embryophyta</taxon>
        <taxon>Tracheophyta</taxon>
        <taxon>Spermatophyta</taxon>
        <taxon>Magnoliopsida</taxon>
        <taxon>eudicotyledons</taxon>
        <taxon>Gunneridae</taxon>
        <taxon>Pentapetalae</taxon>
        <taxon>asterids</taxon>
        <taxon>Ericales</taxon>
        <taxon>Ericaceae</taxon>
        <taxon>Ericoideae</taxon>
        <taxon>Rhodoreae</taxon>
        <taxon>Rhododendron</taxon>
    </lineage>
</organism>
<evidence type="ECO:0000313" key="1">
    <source>
        <dbReference type="EMBL" id="KAI8541726.1"/>
    </source>
</evidence>